<sequence>MPGIADSRGKTMSVHVHVRLDDGLAVTEDGRLLELTRCHCGASWTRAYHAHEGEPEA</sequence>
<evidence type="ECO:0000313" key="1">
    <source>
        <dbReference type="EMBL" id="GIH31248.1"/>
    </source>
</evidence>
<name>A0ABQ4F928_9ACTN</name>
<evidence type="ECO:0000313" key="2">
    <source>
        <dbReference type="Proteomes" id="UP000651728"/>
    </source>
</evidence>
<reference evidence="1 2" key="1">
    <citation type="submission" date="2021-01" db="EMBL/GenBank/DDBJ databases">
        <title>Whole genome shotgun sequence of Microbispora amethystogenes NBRC 101907.</title>
        <authorList>
            <person name="Komaki H."/>
            <person name="Tamura T."/>
        </authorList>
    </citation>
    <scope>NUCLEOTIDE SEQUENCE [LARGE SCALE GENOMIC DNA]</scope>
    <source>
        <strain evidence="1 2">NBRC 101907</strain>
    </source>
</reference>
<organism evidence="1 2">
    <name type="scientific">Microbispora amethystogenes</name>
    <dbReference type="NCBI Taxonomy" id="1427754"/>
    <lineage>
        <taxon>Bacteria</taxon>
        <taxon>Bacillati</taxon>
        <taxon>Actinomycetota</taxon>
        <taxon>Actinomycetes</taxon>
        <taxon>Streptosporangiales</taxon>
        <taxon>Streptosporangiaceae</taxon>
        <taxon>Microbispora</taxon>
    </lineage>
</organism>
<dbReference type="Proteomes" id="UP000651728">
    <property type="component" value="Unassembled WGS sequence"/>
</dbReference>
<dbReference type="EMBL" id="BOOB01000009">
    <property type="protein sequence ID" value="GIH31248.1"/>
    <property type="molecule type" value="Genomic_DNA"/>
</dbReference>
<protein>
    <submittedName>
        <fullName evidence="1">Uncharacterized protein</fullName>
    </submittedName>
</protein>
<comment type="caution">
    <text evidence="1">The sequence shown here is derived from an EMBL/GenBank/DDBJ whole genome shotgun (WGS) entry which is preliminary data.</text>
</comment>
<keyword evidence="2" id="KW-1185">Reference proteome</keyword>
<gene>
    <name evidence="1" type="ORF">Mam01_14120</name>
</gene>
<proteinExistence type="predicted"/>
<accession>A0ABQ4F928</accession>